<dbReference type="AlphaFoldDB" id="A0A818ISV4"/>
<name>A0A818ISV4_9BILA</name>
<comment type="caution">
    <text evidence="1">The sequence shown here is derived from an EMBL/GenBank/DDBJ whole genome shotgun (WGS) entry which is preliminary data.</text>
</comment>
<reference evidence="1" key="1">
    <citation type="submission" date="2021-02" db="EMBL/GenBank/DDBJ databases">
        <authorList>
            <person name="Nowell W R."/>
        </authorList>
    </citation>
    <scope>NUCLEOTIDE SEQUENCE</scope>
</reference>
<protein>
    <submittedName>
        <fullName evidence="1">Uncharacterized protein</fullName>
    </submittedName>
</protein>
<proteinExistence type="predicted"/>
<evidence type="ECO:0000313" key="1">
    <source>
        <dbReference type="EMBL" id="CAF3524919.1"/>
    </source>
</evidence>
<organism evidence="1 2">
    <name type="scientific">Rotaria socialis</name>
    <dbReference type="NCBI Taxonomy" id="392032"/>
    <lineage>
        <taxon>Eukaryota</taxon>
        <taxon>Metazoa</taxon>
        <taxon>Spiralia</taxon>
        <taxon>Gnathifera</taxon>
        <taxon>Rotifera</taxon>
        <taxon>Eurotatoria</taxon>
        <taxon>Bdelloidea</taxon>
        <taxon>Philodinida</taxon>
        <taxon>Philodinidae</taxon>
        <taxon>Rotaria</taxon>
    </lineage>
</organism>
<evidence type="ECO:0000313" key="2">
    <source>
        <dbReference type="Proteomes" id="UP000663872"/>
    </source>
</evidence>
<dbReference type="EMBL" id="CAJNYT010003085">
    <property type="protein sequence ID" value="CAF3524919.1"/>
    <property type="molecule type" value="Genomic_DNA"/>
</dbReference>
<accession>A0A818ISV4</accession>
<dbReference type="Proteomes" id="UP000663872">
    <property type="component" value="Unassembled WGS sequence"/>
</dbReference>
<sequence>MATSDDDEPFEGQFSIYYDEEEARKRVKKNDIKHMVFNRVSSVVIYYSHSRVSEYPLHHVGYLDRDLLFVVSTVCALLGNGPDKVKHMVFNRVSPVVIYYSHSRVSEYPLHHVGYLDRDLLFVVSTVCALLGNGPDKGDFIVRAAVSDVRHNRNHDQLGQFYVTIRQ</sequence>
<gene>
    <name evidence="1" type="ORF">GRG538_LOCUS18950</name>
</gene>